<keyword evidence="3" id="KW-1185">Reference proteome</keyword>
<evidence type="ECO:0000259" key="1">
    <source>
        <dbReference type="Pfam" id="PF01261"/>
    </source>
</evidence>
<evidence type="ECO:0000313" key="2">
    <source>
        <dbReference type="EMBL" id="MFC4768655.1"/>
    </source>
</evidence>
<feature type="domain" description="Xylose isomerase-like TIM barrel" evidence="1">
    <location>
        <begin position="49"/>
        <end position="266"/>
    </location>
</feature>
<dbReference type="GO" id="GO:0016853">
    <property type="term" value="F:isomerase activity"/>
    <property type="evidence" value="ECO:0007669"/>
    <property type="project" value="UniProtKB-KW"/>
</dbReference>
<reference evidence="3" key="1">
    <citation type="journal article" date="2019" name="Int. J. Syst. Evol. Microbiol.">
        <title>The Global Catalogue of Microorganisms (GCM) 10K type strain sequencing project: providing services to taxonomists for standard genome sequencing and annotation.</title>
        <authorList>
            <consortium name="The Broad Institute Genomics Platform"/>
            <consortium name="The Broad Institute Genome Sequencing Center for Infectious Disease"/>
            <person name="Wu L."/>
            <person name="Ma J."/>
        </authorList>
    </citation>
    <scope>NUCLEOTIDE SEQUENCE [LARGE SCALE GENOMIC DNA]</scope>
    <source>
        <strain evidence="3">WYCCWR 12678</strain>
    </source>
</reference>
<dbReference type="EMBL" id="JBHSHC010000112">
    <property type="protein sequence ID" value="MFC4768655.1"/>
    <property type="molecule type" value="Genomic_DNA"/>
</dbReference>
<dbReference type="Pfam" id="PF01261">
    <property type="entry name" value="AP_endonuc_2"/>
    <property type="match status" value="1"/>
</dbReference>
<dbReference type="Proteomes" id="UP001596002">
    <property type="component" value="Unassembled WGS sequence"/>
</dbReference>
<organism evidence="2 3">
    <name type="scientific">Effusibacillus consociatus</name>
    <dbReference type="NCBI Taxonomy" id="1117041"/>
    <lineage>
        <taxon>Bacteria</taxon>
        <taxon>Bacillati</taxon>
        <taxon>Bacillota</taxon>
        <taxon>Bacilli</taxon>
        <taxon>Bacillales</taxon>
        <taxon>Alicyclobacillaceae</taxon>
        <taxon>Effusibacillus</taxon>
    </lineage>
</organism>
<gene>
    <name evidence="2" type="ORF">ACFO8Q_15025</name>
</gene>
<dbReference type="PANTHER" id="PTHR12110:SF41">
    <property type="entry name" value="INOSOSE DEHYDRATASE"/>
    <property type="match status" value="1"/>
</dbReference>
<dbReference type="RefSeq" id="WP_380026605.1">
    <property type="nucleotide sequence ID" value="NZ_JBHSHC010000112.1"/>
</dbReference>
<dbReference type="InterPro" id="IPR036237">
    <property type="entry name" value="Xyl_isomerase-like_sf"/>
</dbReference>
<dbReference type="InterPro" id="IPR013022">
    <property type="entry name" value="Xyl_isomerase-like_TIM-brl"/>
</dbReference>
<dbReference type="InterPro" id="IPR050312">
    <property type="entry name" value="IolE/XylAMocC-like"/>
</dbReference>
<dbReference type="Gene3D" id="3.20.20.150">
    <property type="entry name" value="Divalent-metal-dependent TIM barrel enzymes"/>
    <property type="match status" value="1"/>
</dbReference>
<keyword evidence="2" id="KW-0413">Isomerase</keyword>
<dbReference type="SUPFAM" id="SSF51658">
    <property type="entry name" value="Xylose isomerase-like"/>
    <property type="match status" value="1"/>
</dbReference>
<name>A0ABV9Q3A4_9BACL</name>
<accession>A0ABV9Q3A4</accession>
<protein>
    <submittedName>
        <fullName evidence="2">Sugar phosphate isomerase/epimerase family protein</fullName>
    </submittedName>
</protein>
<dbReference type="PANTHER" id="PTHR12110">
    <property type="entry name" value="HYDROXYPYRUVATE ISOMERASE"/>
    <property type="match status" value="1"/>
</dbReference>
<evidence type="ECO:0000313" key="3">
    <source>
        <dbReference type="Proteomes" id="UP001596002"/>
    </source>
</evidence>
<comment type="caution">
    <text evidence="2">The sequence shown here is derived from an EMBL/GenBank/DDBJ whole genome shotgun (WGS) entry which is preliminary data.</text>
</comment>
<sequence>MFQIEEDAGEQMKSPRLVNWMEKSKIPPGLQLYTVRDELVEDFFGTLGKIAEMGYQTVEFAGYYGIPADEMKKALDDFGLQGVSSHVAMQTLEKELIAQIKYSLTIGGKYIVIPSVGREQLTNEQEFRTLVSSIQKIGKEVRQYGLQLAYHNHAFEFEKIGGMYLLDRLLHSVSANVLQLELDLFWVKKAGLDPAMTLNSYKGRVPLIHVKDMDREGDFTEVGRGIIDYRSVFPIARDVGVQYYFVEQDFSRLSPLESAKLSIDYLISIGAA</sequence>
<proteinExistence type="predicted"/>